<dbReference type="GO" id="GO:0000976">
    <property type="term" value="F:transcription cis-regulatory region binding"/>
    <property type="evidence" value="ECO:0007669"/>
    <property type="project" value="TreeGrafter"/>
</dbReference>
<evidence type="ECO:0000256" key="5">
    <source>
        <dbReference type="SAM" id="Phobius"/>
    </source>
</evidence>
<keyword evidence="5" id="KW-0812">Transmembrane</keyword>
<dbReference type="Proteomes" id="UP000283644">
    <property type="component" value="Unassembled WGS sequence"/>
</dbReference>
<keyword evidence="1" id="KW-0805">Transcription regulation</keyword>
<dbReference type="OrthoDB" id="3767959at2"/>
<evidence type="ECO:0000256" key="2">
    <source>
        <dbReference type="ARBA" id="ARBA00023125"/>
    </source>
</evidence>
<feature type="domain" description="HTH tetR-type" evidence="6">
    <location>
        <begin position="12"/>
        <end position="72"/>
    </location>
</feature>
<reference evidence="7 8" key="1">
    <citation type="submission" date="2018-09" db="EMBL/GenBank/DDBJ databases">
        <title>Genome sequencing of Nocardioides immobilis CCTCC AB 2017083 for comparison to Nocardioides silvaticus.</title>
        <authorList>
            <person name="Li C."/>
            <person name="Wang G."/>
        </authorList>
    </citation>
    <scope>NUCLEOTIDE SEQUENCE [LARGE SCALE GENOMIC DNA]</scope>
    <source>
        <strain evidence="7 8">CCTCC AB 2017083</strain>
    </source>
</reference>
<name>A0A417Y676_9ACTN</name>
<keyword evidence="8" id="KW-1185">Reference proteome</keyword>
<dbReference type="AlphaFoldDB" id="A0A417Y676"/>
<keyword evidence="5" id="KW-0472">Membrane</keyword>
<protein>
    <submittedName>
        <fullName evidence="7">TetR/AcrR family transcriptional regulator</fullName>
    </submittedName>
</protein>
<evidence type="ECO:0000313" key="8">
    <source>
        <dbReference type="Proteomes" id="UP000283644"/>
    </source>
</evidence>
<dbReference type="SUPFAM" id="SSF46689">
    <property type="entry name" value="Homeodomain-like"/>
    <property type="match status" value="1"/>
</dbReference>
<organism evidence="7 8">
    <name type="scientific">Nocardioides immobilis</name>
    <dbReference type="NCBI Taxonomy" id="2049295"/>
    <lineage>
        <taxon>Bacteria</taxon>
        <taxon>Bacillati</taxon>
        <taxon>Actinomycetota</taxon>
        <taxon>Actinomycetes</taxon>
        <taxon>Propionibacteriales</taxon>
        <taxon>Nocardioidaceae</taxon>
        <taxon>Nocardioides</taxon>
    </lineage>
</organism>
<dbReference type="Gene3D" id="1.10.357.10">
    <property type="entry name" value="Tetracycline Repressor, domain 2"/>
    <property type="match status" value="1"/>
</dbReference>
<gene>
    <name evidence="7" type="ORF">D0Z08_03980</name>
</gene>
<sequence length="202" mass="21794">MAEIRRSPYRRGEARAAVLEHARTVFSERGYHAASLAEVAVRADVSETLVYRYFGSKAGLFEASIIGPGREFVDRFLASWEGQQDESGLEEKVRSLVVELLGFVQAHRGLIVAWALAESQGPREIATDGTHGQGVRRLASALAGRADPDAEMAVSLGMGVILAVVTFTDVLFAVDTPNRDPDRLTDAVTQFVLAGLLAQLGP</sequence>
<dbReference type="InterPro" id="IPR009057">
    <property type="entry name" value="Homeodomain-like_sf"/>
</dbReference>
<dbReference type="InterPro" id="IPR001647">
    <property type="entry name" value="HTH_TetR"/>
</dbReference>
<dbReference type="RefSeq" id="WP_118922912.1">
    <property type="nucleotide sequence ID" value="NZ_QXGH01000010.1"/>
</dbReference>
<keyword evidence="3" id="KW-0804">Transcription</keyword>
<feature type="transmembrane region" description="Helical" evidence="5">
    <location>
        <begin position="153"/>
        <end position="174"/>
    </location>
</feature>
<feature type="DNA-binding region" description="H-T-H motif" evidence="4">
    <location>
        <begin position="35"/>
        <end position="54"/>
    </location>
</feature>
<dbReference type="GO" id="GO:0003700">
    <property type="term" value="F:DNA-binding transcription factor activity"/>
    <property type="evidence" value="ECO:0007669"/>
    <property type="project" value="TreeGrafter"/>
</dbReference>
<dbReference type="PRINTS" id="PR00455">
    <property type="entry name" value="HTHTETR"/>
</dbReference>
<comment type="caution">
    <text evidence="7">The sequence shown here is derived from an EMBL/GenBank/DDBJ whole genome shotgun (WGS) entry which is preliminary data.</text>
</comment>
<dbReference type="Pfam" id="PF00440">
    <property type="entry name" value="TetR_N"/>
    <property type="match status" value="1"/>
</dbReference>
<dbReference type="EMBL" id="QXGH01000010">
    <property type="protein sequence ID" value="RHW28159.1"/>
    <property type="molecule type" value="Genomic_DNA"/>
</dbReference>
<evidence type="ECO:0000313" key="7">
    <source>
        <dbReference type="EMBL" id="RHW28159.1"/>
    </source>
</evidence>
<evidence type="ECO:0000256" key="1">
    <source>
        <dbReference type="ARBA" id="ARBA00023015"/>
    </source>
</evidence>
<accession>A0A417Y676</accession>
<dbReference type="PANTHER" id="PTHR30055:SF234">
    <property type="entry name" value="HTH-TYPE TRANSCRIPTIONAL REGULATOR BETI"/>
    <property type="match status" value="1"/>
</dbReference>
<evidence type="ECO:0000259" key="6">
    <source>
        <dbReference type="PROSITE" id="PS50977"/>
    </source>
</evidence>
<dbReference type="InterPro" id="IPR023772">
    <property type="entry name" value="DNA-bd_HTH_TetR-type_CS"/>
</dbReference>
<dbReference type="InterPro" id="IPR050109">
    <property type="entry name" value="HTH-type_TetR-like_transc_reg"/>
</dbReference>
<dbReference type="PROSITE" id="PS50977">
    <property type="entry name" value="HTH_TETR_2"/>
    <property type="match status" value="1"/>
</dbReference>
<keyword evidence="2 4" id="KW-0238">DNA-binding</keyword>
<dbReference type="PANTHER" id="PTHR30055">
    <property type="entry name" value="HTH-TYPE TRANSCRIPTIONAL REGULATOR RUTR"/>
    <property type="match status" value="1"/>
</dbReference>
<evidence type="ECO:0000256" key="3">
    <source>
        <dbReference type="ARBA" id="ARBA00023163"/>
    </source>
</evidence>
<dbReference type="PROSITE" id="PS01081">
    <property type="entry name" value="HTH_TETR_1"/>
    <property type="match status" value="1"/>
</dbReference>
<keyword evidence="5" id="KW-1133">Transmembrane helix</keyword>
<evidence type="ECO:0000256" key="4">
    <source>
        <dbReference type="PROSITE-ProRule" id="PRU00335"/>
    </source>
</evidence>
<proteinExistence type="predicted"/>